<feature type="transmembrane region" description="Helical" evidence="1">
    <location>
        <begin position="20"/>
        <end position="38"/>
    </location>
</feature>
<feature type="transmembrane region" description="Helical" evidence="1">
    <location>
        <begin position="252"/>
        <end position="272"/>
    </location>
</feature>
<dbReference type="CDD" id="cd13128">
    <property type="entry name" value="MATE_Wzx_like"/>
    <property type="match status" value="1"/>
</dbReference>
<evidence type="ECO:0000313" key="2">
    <source>
        <dbReference type="EMBL" id="MFD2276188.1"/>
    </source>
</evidence>
<dbReference type="PANTHER" id="PTHR43424">
    <property type="entry name" value="LOCUS PUTATIVE PROTEIN 1-RELATED"/>
    <property type="match status" value="1"/>
</dbReference>
<dbReference type="Pfam" id="PF13440">
    <property type="entry name" value="Polysacc_synt_3"/>
    <property type="match status" value="1"/>
</dbReference>
<feature type="transmembrane region" description="Helical" evidence="1">
    <location>
        <begin position="151"/>
        <end position="171"/>
    </location>
</feature>
<proteinExistence type="predicted"/>
<feature type="transmembrane region" description="Helical" evidence="1">
    <location>
        <begin position="44"/>
        <end position="65"/>
    </location>
</feature>
<feature type="transmembrane region" description="Helical" evidence="1">
    <location>
        <begin position="121"/>
        <end position="139"/>
    </location>
</feature>
<organism evidence="2 3">
    <name type="scientific">Rubritalea spongiae</name>
    <dbReference type="NCBI Taxonomy" id="430797"/>
    <lineage>
        <taxon>Bacteria</taxon>
        <taxon>Pseudomonadati</taxon>
        <taxon>Verrucomicrobiota</taxon>
        <taxon>Verrucomicrobiia</taxon>
        <taxon>Verrucomicrobiales</taxon>
        <taxon>Rubritaleaceae</taxon>
        <taxon>Rubritalea</taxon>
    </lineage>
</organism>
<feature type="transmembrane region" description="Helical" evidence="1">
    <location>
        <begin position="86"/>
        <end position="109"/>
    </location>
</feature>
<keyword evidence="1" id="KW-0812">Transmembrane</keyword>
<dbReference type="RefSeq" id="WP_377094473.1">
    <property type="nucleotide sequence ID" value="NZ_JBHSJM010000001.1"/>
</dbReference>
<evidence type="ECO:0000256" key="1">
    <source>
        <dbReference type="SAM" id="Phobius"/>
    </source>
</evidence>
<feature type="transmembrane region" description="Helical" evidence="1">
    <location>
        <begin position="327"/>
        <end position="348"/>
    </location>
</feature>
<evidence type="ECO:0000313" key="3">
    <source>
        <dbReference type="Proteomes" id="UP001597297"/>
    </source>
</evidence>
<keyword evidence="3" id="KW-1185">Reference proteome</keyword>
<gene>
    <name evidence="2" type="ORF">ACFSQZ_06895</name>
</gene>
<reference evidence="3" key="1">
    <citation type="journal article" date="2019" name="Int. J. Syst. Evol. Microbiol.">
        <title>The Global Catalogue of Microorganisms (GCM) 10K type strain sequencing project: providing services to taxonomists for standard genome sequencing and annotation.</title>
        <authorList>
            <consortium name="The Broad Institute Genomics Platform"/>
            <consortium name="The Broad Institute Genome Sequencing Center for Infectious Disease"/>
            <person name="Wu L."/>
            <person name="Ma J."/>
        </authorList>
    </citation>
    <scope>NUCLEOTIDE SEQUENCE [LARGE SCALE GENOMIC DNA]</scope>
    <source>
        <strain evidence="3">JCM 16545</strain>
    </source>
</reference>
<comment type="caution">
    <text evidence="2">The sequence shown here is derived from an EMBL/GenBank/DDBJ whole genome shotgun (WGS) entry which is preliminary data.</text>
</comment>
<protein>
    <submittedName>
        <fullName evidence="2">Flippase</fullName>
    </submittedName>
</protein>
<feature type="transmembrane region" description="Helical" evidence="1">
    <location>
        <begin position="360"/>
        <end position="381"/>
    </location>
</feature>
<keyword evidence="1" id="KW-1133">Transmembrane helix</keyword>
<accession>A0ABW5E100</accession>
<dbReference type="EMBL" id="JBHUJC010000020">
    <property type="protein sequence ID" value="MFD2276188.1"/>
    <property type="molecule type" value="Genomic_DNA"/>
</dbReference>
<keyword evidence="1" id="KW-0472">Membrane</keyword>
<sequence>MTQLLKILRGHQAFDFSSQVLIYALRLIAGILVGAYVARYLGAANFGIISFIIALVAMIAPFIEFGTKNILIKNVSVADEAVAGRFWGGLFLKCVISFLTLAVFLWAYHGEWFADEGINNTVLAWITGGMILLIPWRQFEILITAHLKNADLMRGQICVLIANSVFKIYLVCSQQELEWFLLSYLLDNLFIIINFIWISHRNKTIPPFQFSFIDGCNLLKESSFLMVSSVSIVLYMKSDILMIGYFMKTQDVGFYAVASALVSAAYFVPTALAKTMSKKVYQVLAANSEDGFLSSVFTLFSLFGVVIGAGLMSVAPFFIPVVYGDEYLASVTILMILALGVPAVALGLARSLYLVHHGEYRFILFTSVLGLVCNFVLNWIFIPLYGITGAAIASVVSYYVSAVGASFFFKKEELFIGQIKSLFLTYPKIKRSFHEVKR</sequence>
<feature type="transmembrane region" description="Helical" evidence="1">
    <location>
        <begin position="387"/>
        <end position="409"/>
    </location>
</feature>
<feature type="transmembrane region" description="Helical" evidence="1">
    <location>
        <begin position="177"/>
        <end position="198"/>
    </location>
</feature>
<dbReference type="InterPro" id="IPR052556">
    <property type="entry name" value="PolySynth_Transporter"/>
</dbReference>
<dbReference type="PANTHER" id="PTHR43424:SF1">
    <property type="entry name" value="LOCUS PUTATIVE PROTEIN 1-RELATED"/>
    <property type="match status" value="1"/>
</dbReference>
<name>A0ABW5E100_9BACT</name>
<dbReference type="Proteomes" id="UP001597297">
    <property type="component" value="Unassembled WGS sequence"/>
</dbReference>
<feature type="transmembrane region" description="Helical" evidence="1">
    <location>
        <begin position="292"/>
        <end position="315"/>
    </location>
</feature>